<evidence type="ECO:0000256" key="1">
    <source>
        <dbReference type="SAM" id="Phobius"/>
    </source>
</evidence>
<keyword evidence="1" id="KW-0472">Membrane</keyword>
<gene>
    <name evidence="2" type="ORF">DERYTH_LOCUS21258</name>
</gene>
<dbReference type="OrthoDB" id="432528at2759"/>
<evidence type="ECO:0000313" key="3">
    <source>
        <dbReference type="Proteomes" id="UP000789405"/>
    </source>
</evidence>
<dbReference type="Proteomes" id="UP000789405">
    <property type="component" value="Unassembled WGS sequence"/>
</dbReference>
<reference evidence="2" key="1">
    <citation type="submission" date="2021-06" db="EMBL/GenBank/DDBJ databases">
        <authorList>
            <person name="Kallberg Y."/>
            <person name="Tangrot J."/>
            <person name="Rosling A."/>
        </authorList>
    </citation>
    <scope>NUCLEOTIDE SEQUENCE</scope>
    <source>
        <strain evidence="2">MA453B</strain>
    </source>
</reference>
<dbReference type="InterPro" id="IPR015915">
    <property type="entry name" value="Kelch-typ_b-propeller"/>
</dbReference>
<protein>
    <submittedName>
        <fullName evidence="2">16609_t:CDS:1</fullName>
    </submittedName>
</protein>
<keyword evidence="3" id="KW-1185">Reference proteome</keyword>
<sequence length="200" mass="22039">MSWLSIDLTTSRAGYTATLLKGGNITYIGGRSVSNNYSDSSYVSMYEILIFDTNSLITGDSIESLVFHSAVLTRDSKIIIYGGSKTNLSKAVNPDLAMLDINVYPFKWTILNNSTVGKFTGTPGTSGTSYGKTNLNNKTYIFDTLKFEWVNTLDRSTPLTKLQIFAITIGVIGAVALLIIVVIIWRKRKEGIKNEHLSSF</sequence>
<keyword evidence="1" id="KW-1133">Transmembrane helix</keyword>
<feature type="transmembrane region" description="Helical" evidence="1">
    <location>
        <begin position="164"/>
        <end position="185"/>
    </location>
</feature>
<proteinExistence type="predicted"/>
<name>A0A9N9JSN9_9GLOM</name>
<dbReference type="Gene3D" id="2.120.10.80">
    <property type="entry name" value="Kelch-type beta propeller"/>
    <property type="match status" value="1"/>
</dbReference>
<evidence type="ECO:0000313" key="2">
    <source>
        <dbReference type="EMBL" id="CAG8790200.1"/>
    </source>
</evidence>
<dbReference type="AlphaFoldDB" id="A0A9N9JSN9"/>
<comment type="caution">
    <text evidence="2">The sequence shown here is derived from an EMBL/GenBank/DDBJ whole genome shotgun (WGS) entry which is preliminary data.</text>
</comment>
<dbReference type="InterPro" id="IPR011043">
    <property type="entry name" value="Gal_Oxase/kelch_b-propeller"/>
</dbReference>
<keyword evidence="1" id="KW-0812">Transmembrane</keyword>
<dbReference type="SUPFAM" id="SSF50965">
    <property type="entry name" value="Galactose oxidase, central domain"/>
    <property type="match status" value="1"/>
</dbReference>
<organism evidence="2 3">
    <name type="scientific">Dentiscutata erythropus</name>
    <dbReference type="NCBI Taxonomy" id="1348616"/>
    <lineage>
        <taxon>Eukaryota</taxon>
        <taxon>Fungi</taxon>
        <taxon>Fungi incertae sedis</taxon>
        <taxon>Mucoromycota</taxon>
        <taxon>Glomeromycotina</taxon>
        <taxon>Glomeromycetes</taxon>
        <taxon>Diversisporales</taxon>
        <taxon>Gigasporaceae</taxon>
        <taxon>Dentiscutata</taxon>
    </lineage>
</organism>
<accession>A0A9N9JSN9</accession>
<dbReference type="EMBL" id="CAJVPY010026738">
    <property type="protein sequence ID" value="CAG8790200.1"/>
    <property type="molecule type" value="Genomic_DNA"/>
</dbReference>